<proteinExistence type="predicted"/>
<protein>
    <recommendedName>
        <fullName evidence="3">Nucleoid-associated protein</fullName>
    </recommendedName>
</protein>
<dbReference type="AlphaFoldDB" id="A0A0B3Z4N1"/>
<dbReference type="GO" id="GO:0009295">
    <property type="term" value="C:nucleoid"/>
    <property type="evidence" value="ECO:0007669"/>
    <property type="project" value="InterPro"/>
</dbReference>
<sequence length="366" mass="41300">MRDRISAVPAASINSLEVHEFIYHIMIQGTSLPEYLKEVSLTFDQRKFFTEMIQECTKGTQYIFDERNKEGKGEEESLLSTWCNEITQDPKKYFESNSKKIAKDFLRFHPNTAVSGILIVSRVTMEIDAETKSFIAIIKVDYTKVLQQIRNKNDNLKVSFKEISDSLAENKSAIQKRALIDVNNIFKWDALAVERGRVGKKLDSDKAITDYFERFLGVKLLANDSVYSRRVPSLVSKWAGTVEGLSKSEAKATAVALINAHDGQVLSMDDIAVAVCAHENEDVHNERLISFKNFMGREENAMEGVQFVARPASIPDSDKVNCYRTNKHVIVKFEGSPESNGIEITSDNKTGEKLIIIRASKIDELS</sequence>
<gene>
    <name evidence="1" type="ORF">RJ41_10060</name>
</gene>
<comment type="caution">
    <text evidence="1">The sequence shown here is derived from an EMBL/GenBank/DDBJ whole genome shotgun (WGS) entry which is preliminary data.</text>
</comment>
<dbReference type="Proteomes" id="UP000031197">
    <property type="component" value="Unassembled WGS sequence"/>
</dbReference>
<keyword evidence="2" id="KW-1185">Reference proteome</keyword>
<dbReference type="RefSeq" id="WP_039220064.1">
    <property type="nucleotide sequence ID" value="NZ_JWLW01000016.1"/>
</dbReference>
<accession>A0A0B3Z4N1</accession>
<evidence type="ECO:0000313" key="2">
    <source>
        <dbReference type="Proteomes" id="UP000031197"/>
    </source>
</evidence>
<name>A0A0B3Z4N1_9ALTE</name>
<dbReference type="Pfam" id="PF04245">
    <property type="entry name" value="NA37"/>
    <property type="match status" value="1"/>
</dbReference>
<reference evidence="1 2" key="1">
    <citation type="submission" date="2014-12" db="EMBL/GenBank/DDBJ databases">
        <title>Genome sequencing of Alteromonas marina AD001.</title>
        <authorList>
            <person name="Adrian T.G.S."/>
            <person name="Chan K.G."/>
        </authorList>
    </citation>
    <scope>NUCLEOTIDE SEQUENCE [LARGE SCALE GENOMIC DNA]</scope>
    <source>
        <strain evidence="1 2">AD001</strain>
    </source>
</reference>
<dbReference type="InterPro" id="IPR007358">
    <property type="entry name" value="Nucleoid_associated_NdpA"/>
</dbReference>
<dbReference type="OrthoDB" id="6971963at2"/>
<organism evidence="1 2">
    <name type="scientific">Alteromonas marina</name>
    <dbReference type="NCBI Taxonomy" id="203795"/>
    <lineage>
        <taxon>Bacteria</taxon>
        <taxon>Pseudomonadati</taxon>
        <taxon>Pseudomonadota</taxon>
        <taxon>Gammaproteobacteria</taxon>
        <taxon>Alteromonadales</taxon>
        <taxon>Alteromonadaceae</taxon>
        <taxon>Alteromonas/Salinimonas group</taxon>
        <taxon>Alteromonas</taxon>
    </lineage>
</organism>
<evidence type="ECO:0000313" key="1">
    <source>
        <dbReference type="EMBL" id="KHT52817.1"/>
    </source>
</evidence>
<dbReference type="EMBL" id="JWLW01000016">
    <property type="protein sequence ID" value="KHT52817.1"/>
    <property type="molecule type" value="Genomic_DNA"/>
</dbReference>
<evidence type="ECO:0008006" key="3">
    <source>
        <dbReference type="Google" id="ProtNLM"/>
    </source>
</evidence>